<feature type="transmembrane region" description="Helical" evidence="7">
    <location>
        <begin position="781"/>
        <end position="801"/>
    </location>
</feature>
<evidence type="ECO:0000256" key="5">
    <source>
        <dbReference type="ARBA" id="ARBA00023136"/>
    </source>
</evidence>
<evidence type="ECO:0000256" key="4">
    <source>
        <dbReference type="ARBA" id="ARBA00022989"/>
    </source>
</evidence>
<comment type="subcellular location">
    <subcellularLocation>
        <location evidence="1">Cell membrane</location>
        <topology evidence="1">Multi-pass membrane protein</topology>
    </subcellularLocation>
</comment>
<feature type="transmembrane region" description="Helical" evidence="7">
    <location>
        <begin position="334"/>
        <end position="354"/>
    </location>
</feature>
<evidence type="ECO:0000259" key="8">
    <source>
        <dbReference type="Pfam" id="PF02687"/>
    </source>
</evidence>
<evidence type="ECO:0000256" key="6">
    <source>
        <dbReference type="ARBA" id="ARBA00038076"/>
    </source>
</evidence>
<evidence type="ECO:0000256" key="1">
    <source>
        <dbReference type="ARBA" id="ARBA00004651"/>
    </source>
</evidence>
<evidence type="ECO:0000259" key="9">
    <source>
        <dbReference type="Pfam" id="PF12704"/>
    </source>
</evidence>
<feature type="domain" description="ABC3 transporter permease C-terminal" evidence="8">
    <location>
        <begin position="249"/>
        <end position="365"/>
    </location>
</feature>
<keyword evidence="5 7" id="KW-0472">Membrane</keyword>
<feature type="transmembrane region" description="Helical" evidence="7">
    <location>
        <begin position="244"/>
        <end position="269"/>
    </location>
</feature>
<gene>
    <name evidence="10" type="ORF">PFCIRM138_10845</name>
</gene>
<feature type="transmembrane region" description="Helical" evidence="7">
    <location>
        <begin position="474"/>
        <end position="493"/>
    </location>
</feature>
<dbReference type="PANTHER" id="PTHR30572">
    <property type="entry name" value="MEMBRANE COMPONENT OF TRANSPORTER-RELATED"/>
    <property type="match status" value="1"/>
</dbReference>
<protein>
    <submittedName>
        <fullName evidence="10">ABC transporter permease</fullName>
    </submittedName>
</protein>
<proteinExistence type="inferred from homology"/>
<feature type="transmembrane region" description="Helical" evidence="7">
    <location>
        <begin position="734"/>
        <end position="761"/>
    </location>
</feature>
<comment type="similarity">
    <text evidence="6">Belongs to the ABC-4 integral membrane protein family.</text>
</comment>
<keyword evidence="3 7" id="KW-0812">Transmembrane</keyword>
<dbReference type="InterPro" id="IPR003838">
    <property type="entry name" value="ABC3_permease_C"/>
</dbReference>
<feature type="domain" description="MacB-like periplasmic core" evidence="9">
    <location>
        <begin position="13"/>
        <end position="210"/>
    </location>
</feature>
<sequence>MLRQPRQLISAGIAILLGVAFVAATFVFSASLNAGMTKLVAGMVGDAKVVVSPSETTYTPVTQQLTDTVSKVPGITHSKKIVQGSATLRLDGQDNHALISSQPDLSSQTTLFEGTLAKGDGQVTISKTAADAYRLKVGDKVTLANYDDRAFDETVVGIVNAGNDAVAQPLASWVFAPTEQAMTLASTSGYNMVFLYGNGDAGALRDAVQAAAGVSDAQLTVRTGQDEVQAAMKQMTGSTNSIQYVLLGFAAIALFVGIIVIANTFSILVAQRVRQLALLRCVGATRNQVFGMVFGEAAVLGLVGSAAGILAGFGLAAALIPLASKGAQIPLEFAISPAAVIVPLVVGVLITLAASISPARKATRVAPLAAMRPELAVSKAKRLGVVRAIIGIVLVVGGAAMLALGIVRAKPDTGVGGLAIAIAGGLLSFIGVLLVGRGLIPALARLIGAPLAKSSVSGDLAVGNTRRNPGRAAATANALLVGVTLITLLTVGASTSQASLDRYLSATYPQDAVVSAAKGIDEQALTRIKATDGVQDAALVPSTTTEVSSRDHAAQQRPVMGVDNTAAHLTHFPQRYENLDDNTVRTSDTSVHNGETVTIKGASGTTVQLTAKVSNDYSPSLVVSTTVLSKLDPGAAETAWVQYKSGVNVNTVTTDLGKAVGGLGQVSIDSGAQMRAQFGQMIDIVLAVAVGLLAVAVAIAVIGVANTLGLSVLERTQEIGLLRALGMTRRQVRSMISWEAVMIAVVAAALGLALGVAYGLIGAKVMLGSITSTPFVAGLPWVRLAAIGVIAVAAGWLASLIPASRANRISPSAALATE</sequence>
<dbReference type="GO" id="GO:0022857">
    <property type="term" value="F:transmembrane transporter activity"/>
    <property type="evidence" value="ECO:0007669"/>
    <property type="project" value="TreeGrafter"/>
</dbReference>
<name>A0A0B7NSR2_PROFF</name>
<organism evidence="10">
    <name type="scientific">Propionibacterium freudenreichii subsp. freudenreichii</name>
    <dbReference type="NCBI Taxonomy" id="66712"/>
    <lineage>
        <taxon>Bacteria</taxon>
        <taxon>Bacillati</taxon>
        <taxon>Actinomycetota</taxon>
        <taxon>Actinomycetes</taxon>
        <taxon>Propionibacteriales</taxon>
        <taxon>Propionibacteriaceae</taxon>
        <taxon>Propionibacterium</taxon>
    </lineage>
</organism>
<dbReference type="Pfam" id="PF12704">
    <property type="entry name" value="MacB_PCD"/>
    <property type="match status" value="1"/>
</dbReference>
<keyword evidence="2" id="KW-1003">Cell membrane</keyword>
<evidence type="ECO:0000256" key="7">
    <source>
        <dbReference type="SAM" id="Phobius"/>
    </source>
</evidence>
<evidence type="ECO:0000313" key="10">
    <source>
        <dbReference type="EMBL" id="CEP25721.1"/>
    </source>
</evidence>
<dbReference type="Pfam" id="PF02687">
    <property type="entry name" value="FtsX"/>
    <property type="match status" value="2"/>
</dbReference>
<feature type="transmembrane region" description="Helical" evidence="7">
    <location>
        <begin position="289"/>
        <end position="322"/>
    </location>
</feature>
<feature type="transmembrane region" description="Helical" evidence="7">
    <location>
        <begin position="388"/>
        <end position="409"/>
    </location>
</feature>
<feature type="transmembrane region" description="Helical" evidence="7">
    <location>
        <begin position="684"/>
        <end position="713"/>
    </location>
</feature>
<feature type="domain" description="ABC3 transporter permease C-terminal" evidence="8">
    <location>
        <begin position="692"/>
        <end position="811"/>
    </location>
</feature>
<dbReference type="EMBL" id="LM676381">
    <property type="protein sequence ID" value="CEP25721.1"/>
    <property type="molecule type" value="Genomic_DNA"/>
</dbReference>
<feature type="transmembrane region" description="Helical" evidence="7">
    <location>
        <begin position="415"/>
        <end position="436"/>
    </location>
</feature>
<dbReference type="GO" id="GO:0005886">
    <property type="term" value="C:plasma membrane"/>
    <property type="evidence" value="ECO:0007669"/>
    <property type="project" value="UniProtKB-SubCell"/>
</dbReference>
<dbReference type="PANTHER" id="PTHR30572:SF4">
    <property type="entry name" value="ABC TRANSPORTER PERMEASE YTRF"/>
    <property type="match status" value="1"/>
</dbReference>
<accession>A0A0B7NSR2</accession>
<dbReference type="AlphaFoldDB" id="A0A0B7NSR2"/>
<dbReference type="InterPro" id="IPR050250">
    <property type="entry name" value="Macrolide_Exporter_MacB"/>
</dbReference>
<evidence type="ECO:0000256" key="2">
    <source>
        <dbReference type="ARBA" id="ARBA00022475"/>
    </source>
</evidence>
<reference evidence="10" key="1">
    <citation type="submission" date="2014-08" db="EMBL/GenBank/DDBJ databases">
        <authorList>
            <person name="Falentin Helene"/>
        </authorList>
    </citation>
    <scope>NUCLEOTIDE SEQUENCE</scope>
</reference>
<evidence type="ECO:0000256" key="3">
    <source>
        <dbReference type="ARBA" id="ARBA00022692"/>
    </source>
</evidence>
<dbReference type="InterPro" id="IPR025857">
    <property type="entry name" value="MacB_PCD"/>
</dbReference>
<keyword evidence="4 7" id="KW-1133">Transmembrane helix</keyword>